<accession>A0A0V0HJK1</accession>
<reference evidence="1" key="1">
    <citation type="submission" date="2015-12" db="EMBL/GenBank/DDBJ databases">
        <title>Gene expression during late stages of embryo sac development: a critical building block for successful pollen-pistil interactions.</title>
        <authorList>
            <person name="Liu Y."/>
            <person name="Joly V."/>
            <person name="Sabar M."/>
            <person name="Matton D.P."/>
        </authorList>
    </citation>
    <scope>NUCLEOTIDE SEQUENCE</scope>
</reference>
<dbReference type="EMBL" id="GEDG01018980">
    <property type="protein sequence ID" value="JAP20328.1"/>
    <property type="molecule type" value="Transcribed_RNA"/>
</dbReference>
<sequence length="119" mass="13814">MSAKTKPLINLPTTITWNSRKACDLKPMVFSSISQASSIPRLISYLKEAFPHKEFSLVQGILMDHQKHLWTKIQNLKRDFDSVKTTLHLAEMLFMKISTNTGSFTIHLYNIIILRFQMF</sequence>
<dbReference type="AlphaFoldDB" id="A0A0V0HJK1"/>
<protein>
    <submittedName>
        <fullName evidence="1">Putative ovule protein</fullName>
    </submittedName>
</protein>
<organism evidence="1">
    <name type="scientific">Solanum chacoense</name>
    <name type="common">Chaco potato</name>
    <dbReference type="NCBI Taxonomy" id="4108"/>
    <lineage>
        <taxon>Eukaryota</taxon>
        <taxon>Viridiplantae</taxon>
        <taxon>Streptophyta</taxon>
        <taxon>Embryophyta</taxon>
        <taxon>Tracheophyta</taxon>
        <taxon>Spermatophyta</taxon>
        <taxon>Magnoliopsida</taxon>
        <taxon>eudicotyledons</taxon>
        <taxon>Gunneridae</taxon>
        <taxon>Pentapetalae</taxon>
        <taxon>asterids</taxon>
        <taxon>lamiids</taxon>
        <taxon>Solanales</taxon>
        <taxon>Solanaceae</taxon>
        <taxon>Solanoideae</taxon>
        <taxon>Solaneae</taxon>
        <taxon>Solanum</taxon>
    </lineage>
</organism>
<evidence type="ECO:0000313" key="1">
    <source>
        <dbReference type="EMBL" id="JAP20328.1"/>
    </source>
</evidence>
<name>A0A0V0HJK1_SOLCH</name>
<proteinExistence type="predicted"/>